<evidence type="ECO:0000259" key="4">
    <source>
        <dbReference type="Pfam" id="PF16656"/>
    </source>
</evidence>
<dbReference type="Pfam" id="PF16656">
    <property type="entry name" value="Pur_ac_phosph_N"/>
    <property type="match status" value="1"/>
</dbReference>
<feature type="domain" description="Calcineurin-like phosphoesterase" evidence="3">
    <location>
        <begin position="153"/>
        <end position="271"/>
    </location>
</feature>
<feature type="chain" id="PRO_5046260034" evidence="2">
    <location>
        <begin position="43"/>
        <end position="297"/>
    </location>
</feature>
<dbReference type="InterPro" id="IPR003961">
    <property type="entry name" value="FN3_dom"/>
</dbReference>
<dbReference type="PROSITE" id="PS51318">
    <property type="entry name" value="TAT"/>
    <property type="match status" value="1"/>
</dbReference>
<sequence length="297" mass="31173">MSLTRAALPHGPARRRLLGLTAASTVALTAGFGALAALPAHADDTPTTLKGIILGVGADESQRIVSWYSSADTAQEVQLAPTASLDGGAFPADSAEFTATGTANIATSGGYNRHATITGLEEDTTYSYRVGAAGSWSPTYSFKTQDFDGDFDFLFLGDPQIGSSGNVAKDQAGWQDTLDVATAANPKAELLVSGGDQVETANTEAQWDAFLAPDELRQIPWAATIGNHDVGGKAYEQHFSTPNTDRSAAYYANGSPTSNTSGGDYWYIYKDVLFIDLNSNSYATSQGGAVTTRTSRT</sequence>
<protein>
    <submittedName>
        <fullName evidence="5">Uncharacterized protein</fullName>
    </submittedName>
</protein>
<dbReference type="SUPFAM" id="SSF49363">
    <property type="entry name" value="Purple acid phosphatase, N-terminal domain"/>
    <property type="match status" value="1"/>
</dbReference>
<feature type="signal peptide" evidence="2">
    <location>
        <begin position="1"/>
        <end position="42"/>
    </location>
</feature>
<accession>A0ABQ6HZ45</accession>
<dbReference type="InterPro" id="IPR039331">
    <property type="entry name" value="PAPs-like"/>
</dbReference>
<keyword evidence="6" id="KW-1185">Reference proteome</keyword>
<organism evidence="5 6">
    <name type="scientific">Luteimicrobium album</name>
    <dbReference type="NCBI Taxonomy" id="1054550"/>
    <lineage>
        <taxon>Bacteria</taxon>
        <taxon>Bacillati</taxon>
        <taxon>Actinomycetota</taxon>
        <taxon>Actinomycetes</taxon>
        <taxon>Micrococcales</taxon>
        <taxon>Luteimicrobium</taxon>
    </lineage>
</organism>
<dbReference type="PANTHER" id="PTHR22953">
    <property type="entry name" value="ACID PHOSPHATASE RELATED"/>
    <property type="match status" value="1"/>
</dbReference>
<comment type="caution">
    <text evidence="5">The sequence shown here is derived from an EMBL/GenBank/DDBJ whole genome shotgun (WGS) entry which is preliminary data.</text>
</comment>
<dbReference type="InterPro" id="IPR006311">
    <property type="entry name" value="TAT_signal"/>
</dbReference>
<dbReference type="SUPFAM" id="SSF56300">
    <property type="entry name" value="Metallo-dependent phosphatases"/>
    <property type="match status" value="1"/>
</dbReference>
<evidence type="ECO:0000256" key="1">
    <source>
        <dbReference type="ARBA" id="ARBA00022729"/>
    </source>
</evidence>
<name>A0ABQ6HZ45_9MICO</name>
<feature type="domain" description="Purple acid phosphatase N-terminal" evidence="4">
    <location>
        <begin position="51"/>
        <end position="144"/>
    </location>
</feature>
<dbReference type="InterPro" id="IPR008963">
    <property type="entry name" value="Purple_acid_Pase-like_N"/>
</dbReference>
<dbReference type="Gene3D" id="2.60.40.380">
    <property type="entry name" value="Purple acid phosphatase-like, N-terminal"/>
    <property type="match status" value="1"/>
</dbReference>
<dbReference type="Proteomes" id="UP001157091">
    <property type="component" value="Unassembled WGS sequence"/>
</dbReference>
<keyword evidence="1 2" id="KW-0732">Signal</keyword>
<dbReference type="RefSeq" id="WP_284292222.1">
    <property type="nucleotide sequence ID" value="NZ_BSUK01000001.1"/>
</dbReference>
<evidence type="ECO:0000313" key="6">
    <source>
        <dbReference type="Proteomes" id="UP001157091"/>
    </source>
</evidence>
<evidence type="ECO:0000256" key="2">
    <source>
        <dbReference type="SAM" id="SignalP"/>
    </source>
</evidence>
<evidence type="ECO:0000313" key="5">
    <source>
        <dbReference type="EMBL" id="GMA23148.1"/>
    </source>
</evidence>
<dbReference type="InterPro" id="IPR015914">
    <property type="entry name" value="PAPs_N"/>
</dbReference>
<reference evidence="6" key="1">
    <citation type="journal article" date="2019" name="Int. J. Syst. Evol. Microbiol.">
        <title>The Global Catalogue of Microorganisms (GCM) 10K type strain sequencing project: providing services to taxonomists for standard genome sequencing and annotation.</title>
        <authorList>
            <consortium name="The Broad Institute Genomics Platform"/>
            <consortium name="The Broad Institute Genome Sequencing Center for Infectious Disease"/>
            <person name="Wu L."/>
            <person name="Ma J."/>
        </authorList>
    </citation>
    <scope>NUCLEOTIDE SEQUENCE [LARGE SCALE GENOMIC DNA]</scope>
    <source>
        <strain evidence="6">NBRC 106348</strain>
    </source>
</reference>
<dbReference type="Pfam" id="PF00149">
    <property type="entry name" value="Metallophos"/>
    <property type="match status" value="1"/>
</dbReference>
<gene>
    <name evidence="5" type="ORF">GCM10025864_09070</name>
</gene>
<dbReference type="InterPro" id="IPR029052">
    <property type="entry name" value="Metallo-depent_PP-like"/>
</dbReference>
<proteinExistence type="predicted"/>
<evidence type="ECO:0000259" key="3">
    <source>
        <dbReference type="Pfam" id="PF00149"/>
    </source>
</evidence>
<dbReference type="CDD" id="cd00063">
    <property type="entry name" value="FN3"/>
    <property type="match status" value="1"/>
</dbReference>
<dbReference type="Gene3D" id="3.60.21.10">
    <property type="match status" value="1"/>
</dbReference>
<dbReference type="PANTHER" id="PTHR22953:SF153">
    <property type="entry name" value="PURPLE ACID PHOSPHATASE"/>
    <property type="match status" value="1"/>
</dbReference>
<dbReference type="CDD" id="cd00838">
    <property type="entry name" value="MPP_superfamily"/>
    <property type="match status" value="1"/>
</dbReference>
<dbReference type="InterPro" id="IPR004843">
    <property type="entry name" value="Calcineurin-like_PHP"/>
</dbReference>
<dbReference type="EMBL" id="BSUK01000001">
    <property type="protein sequence ID" value="GMA23148.1"/>
    <property type="molecule type" value="Genomic_DNA"/>
</dbReference>